<name>A0AAN9JZ17_CANGL</name>
<dbReference type="InterPro" id="IPR012337">
    <property type="entry name" value="RNaseH-like_sf"/>
</dbReference>
<sequence>MSGGNEDGGGGWGSRFLKGASVVAASAAVAGGLYALLSSSASANSHQELPFGGRRELKQGDDAAPSSRLREASSQVGWTKPEIGWVKLNVDGSRDHSGPSAGCGGVLRNASGTWCNAFALKLDPIYEAHETELQAILVGLERAFKMNVEKLIVESDNESMVNMVENDGLKFKNHRPEYGVVERIRELRFDPNWQVKLVSINKSANRVAHRLANKARTLSSDVLQIYATPPDKDCELLHLEDILQAQAQAQAQPRFTF</sequence>
<accession>A0AAN9JZ17</accession>
<keyword evidence="4" id="KW-1185">Reference proteome</keyword>
<evidence type="ECO:0000256" key="1">
    <source>
        <dbReference type="SAM" id="MobiDB-lite"/>
    </source>
</evidence>
<evidence type="ECO:0000259" key="2">
    <source>
        <dbReference type="Pfam" id="PF13456"/>
    </source>
</evidence>
<dbReference type="Proteomes" id="UP001367508">
    <property type="component" value="Unassembled WGS sequence"/>
</dbReference>
<dbReference type="GO" id="GO:0003676">
    <property type="term" value="F:nucleic acid binding"/>
    <property type="evidence" value="ECO:0007669"/>
    <property type="project" value="InterPro"/>
</dbReference>
<dbReference type="EMBL" id="JAYMYQ010000010">
    <property type="protein sequence ID" value="KAK7307034.1"/>
    <property type="molecule type" value="Genomic_DNA"/>
</dbReference>
<dbReference type="SUPFAM" id="SSF53098">
    <property type="entry name" value="Ribonuclease H-like"/>
    <property type="match status" value="1"/>
</dbReference>
<dbReference type="InterPro" id="IPR053151">
    <property type="entry name" value="RNase_H-like"/>
</dbReference>
<feature type="domain" description="RNase H type-1" evidence="2">
    <location>
        <begin position="89"/>
        <end position="215"/>
    </location>
</feature>
<comment type="caution">
    <text evidence="3">The sequence shown here is derived from an EMBL/GenBank/DDBJ whole genome shotgun (WGS) entry which is preliminary data.</text>
</comment>
<reference evidence="3 4" key="1">
    <citation type="submission" date="2024-01" db="EMBL/GenBank/DDBJ databases">
        <title>The genomes of 5 underutilized Papilionoideae crops provide insights into root nodulation and disease resistanc.</title>
        <authorList>
            <person name="Jiang F."/>
        </authorList>
    </citation>
    <scope>NUCLEOTIDE SEQUENCE [LARGE SCALE GENOMIC DNA]</scope>
    <source>
        <strain evidence="3">LVBAO_FW01</strain>
        <tissue evidence="3">Leaves</tissue>
    </source>
</reference>
<dbReference type="InterPro" id="IPR002156">
    <property type="entry name" value="RNaseH_domain"/>
</dbReference>
<dbReference type="PANTHER" id="PTHR47723">
    <property type="entry name" value="OS05G0353850 PROTEIN"/>
    <property type="match status" value="1"/>
</dbReference>
<proteinExistence type="predicted"/>
<evidence type="ECO:0000313" key="3">
    <source>
        <dbReference type="EMBL" id="KAK7307034.1"/>
    </source>
</evidence>
<evidence type="ECO:0000313" key="4">
    <source>
        <dbReference type="Proteomes" id="UP001367508"/>
    </source>
</evidence>
<dbReference type="PANTHER" id="PTHR47723:SF20">
    <property type="entry name" value="RNASE H TYPE-1 DOMAIN-CONTAINING PROTEIN"/>
    <property type="match status" value="1"/>
</dbReference>
<dbReference type="Pfam" id="PF13456">
    <property type="entry name" value="RVT_3"/>
    <property type="match status" value="1"/>
</dbReference>
<dbReference type="InterPro" id="IPR044730">
    <property type="entry name" value="RNase_H-like_dom_plant"/>
</dbReference>
<organism evidence="3 4">
    <name type="scientific">Canavalia gladiata</name>
    <name type="common">Sword bean</name>
    <name type="synonym">Dolichos gladiatus</name>
    <dbReference type="NCBI Taxonomy" id="3824"/>
    <lineage>
        <taxon>Eukaryota</taxon>
        <taxon>Viridiplantae</taxon>
        <taxon>Streptophyta</taxon>
        <taxon>Embryophyta</taxon>
        <taxon>Tracheophyta</taxon>
        <taxon>Spermatophyta</taxon>
        <taxon>Magnoliopsida</taxon>
        <taxon>eudicotyledons</taxon>
        <taxon>Gunneridae</taxon>
        <taxon>Pentapetalae</taxon>
        <taxon>rosids</taxon>
        <taxon>fabids</taxon>
        <taxon>Fabales</taxon>
        <taxon>Fabaceae</taxon>
        <taxon>Papilionoideae</taxon>
        <taxon>50 kb inversion clade</taxon>
        <taxon>NPAAA clade</taxon>
        <taxon>indigoferoid/millettioid clade</taxon>
        <taxon>Phaseoleae</taxon>
        <taxon>Canavalia</taxon>
    </lineage>
</organism>
<dbReference type="AlphaFoldDB" id="A0AAN9JZ17"/>
<protein>
    <recommendedName>
        <fullName evidence="2">RNase H type-1 domain-containing protein</fullName>
    </recommendedName>
</protein>
<dbReference type="Gene3D" id="3.30.420.10">
    <property type="entry name" value="Ribonuclease H-like superfamily/Ribonuclease H"/>
    <property type="match status" value="1"/>
</dbReference>
<feature type="region of interest" description="Disordered" evidence="1">
    <location>
        <begin position="47"/>
        <end position="75"/>
    </location>
</feature>
<dbReference type="GO" id="GO:0004523">
    <property type="term" value="F:RNA-DNA hybrid ribonuclease activity"/>
    <property type="evidence" value="ECO:0007669"/>
    <property type="project" value="InterPro"/>
</dbReference>
<dbReference type="InterPro" id="IPR036397">
    <property type="entry name" value="RNaseH_sf"/>
</dbReference>
<dbReference type="CDD" id="cd06222">
    <property type="entry name" value="RNase_H_like"/>
    <property type="match status" value="1"/>
</dbReference>
<gene>
    <name evidence="3" type="ORF">VNO77_39734</name>
</gene>